<evidence type="ECO:0000256" key="3">
    <source>
        <dbReference type="ARBA" id="ARBA00023027"/>
    </source>
</evidence>
<dbReference type="EMBL" id="AP027732">
    <property type="protein sequence ID" value="BDZ50364.1"/>
    <property type="molecule type" value="Genomic_DNA"/>
</dbReference>
<accession>A0ABN6XZS0</accession>
<keyword evidence="2" id="KW-0560">Oxidoreductase</keyword>
<dbReference type="RefSeq" id="WP_350271538.1">
    <property type="nucleotide sequence ID" value="NZ_AP027732.1"/>
</dbReference>
<dbReference type="InterPro" id="IPR000683">
    <property type="entry name" value="Gfo/Idh/MocA-like_OxRdtase_N"/>
</dbReference>
<keyword evidence="3" id="KW-0520">NAD</keyword>
<keyword evidence="7" id="KW-1185">Reference proteome</keyword>
<proteinExistence type="inferred from homology"/>
<protein>
    <submittedName>
        <fullName evidence="6">Dehydrogenase</fullName>
    </submittedName>
</protein>
<comment type="similarity">
    <text evidence="1">Belongs to the Gfo/Idh/MocA family.</text>
</comment>
<dbReference type="Proteomes" id="UP001321486">
    <property type="component" value="Chromosome"/>
</dbReference>
<organism evidence="6 7">
    <name type="scientific">Frondihabitans sucicola</name>
    <dbReference type="NCBI Taxonomy" id="1268041"/>
    <lineage>
        <taxon>Bacteria</taxon>
        <taxon>Bacillati</taxon>
        <taxon>Actinomycetota</taxon>
        <taxon>Actinomycetes</taxon>
        <taxon>Micrococcales</taxon>
        <taxon>Microbacteriaceae</taxon>
        <taxon>Frondihabitans</taxon>
    </lineage>
</organism>
<evidence type="ECO:0000259" key="5">
    <source>
        <dbReference type="Pfam" id="PF22725"/>
    </source>
</evidence>
<evidence type="ECO:0000256" key="2">
    <source>
        <dbReference type="ARBA" id="ARBA00023002"/>
    </source>
</evidence>
<reference evidence="7" key="1">
    <citation type="journal article" date="2019" name="Int. J. Syst. Evol. Microbiol.">
        <title>The Global Catalogue of Microorganisms (GCM) 10K type strain sequencing project: providing services to taxonomists for standard genome sequencing and annotation.</title>
        <authorList>
            <consortium name="The Broad Institute Genomics Platform"/>
            <consortium name="The Broad Institute Genome Sequencing Center for Infectious Disease"/>
            <person name="Wu L."/>
            <person name="Ma J."/>
        </authorList>
    </citation>
    <scope>NUCLEOTIDE SEQUENCE [LARGE SCALE GENOMIC DNA]</scope>
    <source>
        <strain evidence="7">NBRC 108728</strain>
    </source>
</reference>
<dbReference type="SUPFAM" id="SSF55347">
    <property type="entry name" value="Glyceraldehyde-3-phosphate dehydrogenase-like, C-terminal domain"/>
    <property type="match status" value="1"/>
</dbReference>
<evidence type="ECO:0000256" key="1">
    <source>
        <dbReference type="ARBA" id="ARBA00010928"/>
    </source>
</evidence>
<dbReference type="InterPro" id="IPR036291">
    <property type="entry name" value="NAD(P)-bd_dom_sf"/>
</dbReference>
<evidence type="ECO:0000313" key="6">
    <source>
        <dbReference type="EMBL" id="BDZ50364.1"/>
    </source>
</evidence>
<feature type="domain" description="Gfo/Idh/MocA-like oxidoreductase N-terminal" evidence="4">
    <location>
        <begin position="1"/>
        <end position="121"/>
    </location>
</feature>
<dbReference type="Pfam" id="PF22725">
    <property type="entry name" value="GFO_IDH_MocA_C3"/>
    <property type="match status" value="1"/>
</dbReference>
<dbReference type="InterPro" id="IPR051317">
    <property type="entry name" value="Gfo/Idh/MocA_oxidoreduct"/>
</dbReference>
<feature type="domain" description="GFO/IDH/MocA-like oxidoreductase" evidence="5">
    <location>
        <begin position="129"/>
        <end position="244"/>
    </location>
</feature>
<dbReference type="Pfam" id="PF01408">
    <property type="entry name" value="GFO_IDH_MocA"/>
    <property type="match status" value="1"/>
</dbReference>
<dbReference type="InterPro" id="IPR055170">
    <property type="entry name" value="GFO_IDH_MocA-like_dom"/>
</dbReference>
<sequence length="318" mass="33510">MRIGLVGYGVGGRYFHAPFIRAAEGVDLVGVVARSAAKKAEVAADLPGVPTYDSLADLLASGGVDAVTITTPPQTRRELVLEALAGGVHVVADKPFAPSATAAQELADAADAAGLVLSVYHNRRFDADIRTLAAVIANGELGGLWRVHSRFDLDDPGTLEAGETGGMLRDMGTHVVDQMMWLLGDVAEVSAELDFVDLPEGRTDASFVVTLKHTSGVTSYVSSSKVNHLSARTLRAYGALGSYEASGTDVQAQAIFAGRRPIDDRAGWGYDDEAHWGTLATGTGSRRVPSEKGAYFEFYERFASAVAGEGLPHRPPPA</sequence>
<dbReference type="PANTHER" id="PTHR43708:SF5">
    <property type="entry name" value="CONSERVED EXPRESSED OXIDOREDUCTASE (EUROFUNG)-RELATED"/>
    <property type="match status" value="1"/>
</dbReference>
<name>A0ABN6XZS0_9MICO</name>
<gene>
    <name evidence="6" type="ORF">GCM10025867_26050</name>
</gene>
<dbReference type="Gene3D" id="3.40.50.720">
    <property type="entry name" value="NAD(P)-binding Rossmann-like Domain"/>
    <property type="match status" value="1"/>
</dbReference>
<dbReference type="SUPFAM" id="SSF51735">
    <property type="entry name" value="NAD(P)-binding Rossmann-fold domains"/>
    <property type="match status" value="1"/>
</dbReference>
<dbReference type="PANTHER" id="PTHR43708">
    <property type="entry name" value="CONSERVED EXPRESSED OXIDOREDUCTASE (EUROFUNG)"/>
    <property type="match status" value="1"/>
</dbReference>
<dbReference type="Gene3D" id="3.30.360.10">
    <property type="entry name" value="Dihydrodipicolinate Reductase, domain 2"/>
    <property type="match status" value="1"/>
</dbReference>
<evidence type="ECO:0000313" key="7">
    <source>
        <dbReference type="Proteomes" id="UP001321486"/>
    </source>
</evidence>
<evidence type="ECO:0000259" key="4">
    <source>
        <dbReference type="Pfam" id="PF01408"/>
    </source>
</evidence>